<dbReference type="EMBL" id="CM017619">
    <property type="protein sequence ID" value="TYI05728.1"/>
    <property type="molecule type" value="Genomic_DNA"/>
</dbReference>
<dbReference type="Proteomes" id="UP000322667">
    <property type="component" value="Chromosome A10"/>
</dbReference>
<evidence type="ECO:0000256" key="1">
    <source>
        <dbReference type="SAM" id="Coils"/>
    </source>
</evidence>
<dbReference type="InterPro" id="IPR002487">
    <property type="entry name" value="TF_Kbox"/>
</dbReference>
<feature type="coiled-coil region" evidence="1">
    <location>
        <begin position="21"/>
        <end position="78"/>
    </location>
</feature>
<feature type="domain" description="K-box" evidence="2">
    <location>
        <begin position="21"/>
        <end position="87"/>
    </location>
</feature>
<evidence type="ECO:0000313" key="4">
    <source>
        <dbReference type="Proteomes" id="UP000322667"/>
    </source>
</evidence>
<dbReference type="AlphaFoldDB" id="A0A5D2NNK1"/>
<proteinExistence type="predicted"/>
<dbReference type="PROSITE" id="PS51297">
    <property type="entry name" value="K_BOX"/>
    <property type="match status" value="1"/>
</dbReference>
<organism evidence="3 4">
    <name type="scientific">Gossypium tomentosum</name>
    <name type="common">Hawaiian cotton</name>
    <name type="synonym">Gossypium sandvicense</name>
    <dbReference type="NCBI Taxonomy" id="34277"/>
    <lineage>
        <taxon>Eukaryota</taxon>
        <taxon>Viridiplantae</taxon>
        <taxon>Streptophyta</taxon>
        <taxon>Embryophyta</taxon>
        <taxon>Tracheophyta</taxon>
        <taxon>Spermatophyta</taxon>
        <taxon>Magnoliopsida</taxon>
        <taxon>eudicotyledons</taxon>
        <taxon>Gunneridae</taxon>
        <taxon>Pentapetalae</taxon>
        <taxon>rosids</taxon>
        <taxon>malvids</taxon>
        <taxon>Malvales</taxon>
        <taxon>Malvaceae</taxon>
        <taxon>Malvoideae</taxon>
        <taxon>Gossypium</taxon>
    </lineage>
</organism>
<evidence type="ECO:0000259" key="2">
    <source>
        <dbReference type="PROSITE" id="PS51297"/>
    </source>
</evidence>
<dbReference type="GO" id="GO:0005634">
    <property type="term" value="C:nucleus"/>
    <property type="evidence" value="ECO:0007669"/>
    <property type="project" value="InterPro"/>
</dbReference>
<sequence>MERIFEQYERYSYTEIQCATDEIQQNEHAKLKARMETLQRNLKHYEGEDIQNLSLRELQNLEQQLDSSLKRIRSKKNQLMVESISEL</sequence>
<keyword evidence="4" id="KW-1185">Reference proteome</keyword>
<name>A0A5D2NNK1_GOSTO</name>
<dbReference type="Pfam" id="PF01486">
    <property type="entry name" value="K-box"/>
    <property type="match status" value="1"/>
</dbReference>
<reference evidence="3 4" key="1">
    <citation type="submission" date="2019-07" db="EMBL/GenBank/DDBJ databases">
        <title>WGS assembly of Gossypium tomentosum.</title>
        <authorList>
            <person name="Chen Z.J."/>
            <person name="Sreedasyam A."/>
            <person name="Ando A."/>
            <person name="Song Q."/>
            <person name="De L."/>
            <person name="Hulse-Kemp A."/>
            <person name="Ding M."/>
            <person name="Ye W."/>
            <person name="Kirkbride R."/>
            <person name="Jenkins J."/>
            <person name="Plott C."/>
            <person name="Lovell J."/>
            <person name="Lin Y.-M."/>
            <person name="Vaughn R."/>
            <person name="Liu B."/>
            <person name="Li W."/>
            <person name="Simpson S."/>
            <person name="Scheffler B."/>
            <person name="Saski C."/>
            <person name="Grover C."/>
            <person name="Hu G."/>
            <person name="Conover J."/>
            <person name="Carlson J."/>
            <person name="Shu S."/>
            <person name="Boston L."/>
            <person name="Williams M."/>
            <person name="Peterson D."/>
            <person name="Mcgee K."/>
            <person name="Jones D."/>
            <person name="Wendel J."/>
            <person name="Stelly D."/>
            <person name="Grimwood J."/>
            <person name="Schmutz J."/>
        </authorList>
    </citation>
    <scope>NUCLEOTIDE SEQUENCE [LARGE SCALE GENOMIC DNA]</scope>
    <source>
        <strain evidence="3">7179.01</strain>
    </source>
</reference>
<dbReference type="GO" id="GO:0003700">
    <property type="term" value="F:DNA-binding transcription factor activity"/>
    <property type="evidence" value="ECO:0007669"/>
    <property type="project" value="InterPro"/>
</dbReference>
<keyword evidence="1" id="KW-0175">Coiled coil</keyword>
<evidence type="ECO:0000313" key="3">
    <source>
        <dbReference type="EMBL" id="TYI05728.1"/>
    </source>
</evidence>
<protein>
    <recommendedName>
        <fullName evidence="2">K-box domain-containing protein</fullName>
    </recommendedName>
</protein>
<gene>
    <name evidence="3" type="ORF">ES332_A10G109800v1</name>
</gene>
<accession>A0A5D2NNK1</accession>